<evidence type="ECO:0000256" key="2">
    <source>
        <dbReference type="ARBA" id="ARBA00022448"/>
    </source>
</evidence>
<keyword evidence="4 11" id="KW-0812">Transmembrane</keyword>
<dbReference type="EMBL" id="MU827329">
    <property type="protein sequence ID" value="KAJ7355007.1"/>
    <property type="molecule type" value="Genomic_DNA"/>
</dbReference>
<dbReference type="Proteomes" id="UP001163046">
    <property type="component" value="Unassembled WGS sequence"/>
</dbReference>
<comment type="subcellular location">
    <subcellularLocation>
        <location evidence="1">Membrane</location>
        <topology evidence="1">Multi-pass membrane protein</topology>
    </subcellularLocation>
</comment>
<evidence type="ECO:0000313" key="13">
    <source>
        <dbReference type="Proteomes" id="UP001163046"/>
    </source>
</evidence>
<comment type="caution">
    <text evidence="12">The sequence shown here is derived from an EMBL/GenBank/DDBJ whole genome shotgun (WGS) entry which is preliminary data.</text>
</comment>
<reference evidence="12" key="1">
    <citation type="submission" date="2023-01" db="EMBL/GenBank/DDBJ databases">
        <title>Genome assembly of the deep-sea coral Lophelia pertusa.</title>
        <authorList>
            <person name="Herrera S."/>
            <person name="Cordes E."/>
        </authorList>
    </citation>
    <scope>NUCLEOTIDE SEQUENCE</scope>
    <source>
        <strain evidence="12">USNM1676648</strain>
        <tissue evidence="12">Polyp</tissue>
    </source>
</reference>
<keyword evidence="5" id="KW-1133">Transmembrane helix</keyword>
<evidence type="ECO:0000256" key="9">
    <source>
        <dbReference type="ARBA" id="ARBA00023201"/>
    </source>
</evidence>
<dbReference type="AlphaFoldDB" id="A0A9W9YKD9"/>
<accession>A0A9W9YKD9</accession>
<evidence type="ECO:0000256" key="10">
    <source>
        <dbReference type="ARBA" id="ARBA00023303"/>
    </source>
</evidence>
<keyword evidence="13" id="KW-1185">Reference proteome</keyword>
<keyword evidence="8" id="KW-0472">Membrane</keyword>
<evidence type="ECO:0000256" key="6">
    <source>
        <dbReference type="ARBA" id="ARBA00023053"/>
    </source>
</evidence>
<dbReference type="Pfam" id="PF00858">
    <property type="entry name" value="ASC"/>
    <property type="match status" value="1"/>
</dbReference>
<organism evidence="12 13">
    <name type="scientific">Desmophyllum pertusum</name>
    <dbReference type="NCBI Taxonomy" id="174260"/>
    <lineage>
        <taxon>Eukaryota</taxon>
        <taxon>Metazoa</taxon>
        <taxon>Cnidaria</taxon>
        <taxon>Anthozoa</taxon>
        <taxon>Hexacorallia</taxon>
        <taxon>Scleractinia</taxon>
        <taxon>Caryophylliina</taxon>
        <taxon>Caryophylliidae</taxon>
        <taxon>Desmophyllum</taxon>
    </lineage>
</organism>
<evidence type="ECO:0000256" key="3">
    <source>
        <dbReference type="ARBA" id="ARBA00022461"/>
    </source>
</evidence>
<protein>
    <submittedName>
        <fullName evidence="12">Ligand-gated sodium channel</fullName>
    </submittedName>
</protein>
<evidence type="ECO:0000313" key="12">
    <source>
        <dbReference type="EMBL" id="KAJ7355007.1"/>
    </source>
</evidence>
<evidence type="ECO:0000256" key="7">
    <source>
        <dbReference type="ARBA" id="ARBA00023065"/>
    </source>
</evidence>
<dbReference type="PRINTS" id="PR01078">
    <property type="entry name" value="AMINACHANNEL"/>
</dbReference>
<gene>
    <name evidence="12" type="primary">SCNN1B_15</name>
    <name evidence="12" type="ORF">OS493_028674</name>
</gene>
<dbReference type="GO" id="GO:0005886">
    <property type="term" value="C:plasma membrane"/>
    <property type="evidence" value="ECO:0007669"/>
    <property type="project" value="TreeGrafter"/>
</dbReference>
<dbReference type="Gene3D" id="2.60.470.10">
    <property type="entry name" value="Acid-sensing ion channels like domains"/>
    <property type="match status" value="1"/>
</dbReference>
<name>A0A9W9YKD9_9CNID</name>
<keyword evidence="7 11" id="KW-0406">Ion transport</keyword>
<dbReference type="OrthoDB" id="5958736at2759"/>
<evidence type="ECO:0000256" key="11">
    <source>
        <dbReference type="RuleBase" id="RU000679"/>
    </source>
</evidence>
<dbReference type="InterPro" id="IPR001873">
    <property type="entry name" value="ENaC"/>
</dbReference>
<sequence>MFICISIPLGLKLNLFIEQSQYIPELSHTAGARVVIHDQGQIPFPNNEGYSVLPTRSTSFGIRRSLIERVDPFGNGSCVSEKDLNGNNMYAKKYNASYSKQACLKSCHAEKQIADCGCAEASFHLMQKYVTCEIKQQVNTMKITD</sequence>
<dbReference type="GO" id="GO:0015280">
    <property type="term" value="F:ligand-gated sodium channel activity"/>
    <property type="evidence" value="ECO:0007669"/>
    <property type="project" value="TreeGrafter"/>
</dbReference>
<comment type="similarity">
    <text evidence="11">Belongs to the amiloride-sensitive sodium channel (TC 1.A.6) family.</text>
</comment>
<keyword evidence="6" id="KW-0915">Sodium</keyword>
<evidence type="ECO:0000256" key="8">
    <source>
        <dbReference type="ARBA" id="ARBA00023136"/>
    </source>
</evidence>
<keyword evidence="2 11" id="KW-0813">Transport</keyword>
<keyword evidence="3 11" id="KW-0894">Sodium channel</keyword>
<evidence type="ECO:0000256" key="4">
    <source>
        <dbReference type="ARBA" id="ARBA00022692"/>
    </source>
</evidence>
<evidence type="ECO:0000256" key="5">
    <source>
        <dbReference type="ARBA" id="ARBA00022989"/>
    </source>
</evidence>
<proteinExistence type="inferred from homology"/>
<keyword evidence="9 11" id="KW-0739">Sodium transport</keyword>
<evidence type="ECO:0000256" key="1">
    <source>
        <dbReference type="ARBA" id="ARBA00004141"/>
    </source>
</evidence>
<keyword evidence="10 11" id="KW-0407">Ion channel</keyword>
<dbReference type="PANTHER" id="PTHR11690">
    <property type="entry name" value="AMILORIDE-SENSITIVE SODIUM CHANNEL-RELATED"/>
    <property type="match status" value="1"/>
</dbReference>
<dbReference type="PANTHER" id="PTHR11690:SF248">
    <property type="entry name" value="PICKPOCKET 17, ISOFORM A"/>
    <property type="match status" value="1"/>
</dbReference>